<name>A0ABR6YM31_9BURK</name>
<dbReference type="Proteomes" id="UP000613113">
    <property type="component" value="Unassembled WGS sequence"/>
</dbReference>
<organism evidence="1 2">
    <name type="scientific">Undibacterium griseum</name>
    <dbReference type="NCBI Taxonomy" id="2762295"/>
    <lineage>
        <taxon>Bacteria</taxon>
        <taxon>Pseudomonadati</taxon>
        <taxon>Pseudomonadota</taxon>
        <taxon>Betaproteobacteria</taxon>
        <taxon>Burkholderiales</taxon>
        <taxon>Oxalobacteraceae</taxon>
        <taxon>Undibacterium</taxon>
    </lineage>
</organism>
<dbReference type="RefSeq" id="WP_186862514.1">
    <property type="nucleotide sequence ID" value="NZ_JACOGC010000002.1"/>
</dbReference>
<reference evidence="1 2" key="1">
    <citation type="submission" date="2020-08" db="EMBL/GenBank/DDBJ databases">
        <title>Novel species isolated from subtropical streams in China.</title>
        <authorList>
            <person name="Lu H."/>
        </authorList>
    </citation>
    <scope>NUCLEOTIDE SEQUENCE [LARGE SCALE GENOMIC DNA]</scope>
    <source>
        <strain evidence="1 2">FT31W</strain>
    </source>
</reference>
<evidence type="ECO:0000313" key="1">
    <source>
        <dbReference type="EMBL" id="MBC3884952.1"/>
    </source>
</evidence>
<dbReference type="EMBL" id="JACOGC010000002">
    <property type="protein sequence ID" value="MBC3884952.1"/>
    <property type="molecule type" value="Genomic_DNA"/>
</dbReference>
<gene>
    <name evidence="1" type="ORF">H8K27_07420</name>
</gene>
<proteinExistence type="predicted"/>
<evidence type="ECO:0000313" key="2">
    <source>
        <dbReference type="Proteomes" id="UP000613113"/>
    </source>
</evidence>
<accession>A0ABR6YM31</accession>
<comment type="caution">
    <text evidence="1">The sequence shown here is derived from an EMBL/GenBank/DDBJ whole genome shotgun (WGS) entry which is preliminary data.</text>
</comment>
<sequence>MDLNISTFMRYKLPDAKLTEAVAEFLNQQPVDLPYYQRCIRMALVDYSSNPEDYSYFAILDQVANGIATAYALRNKDDFVQRLFIYRYDEDGVEAIPPIVYPPRHLILRLVLALLQRDEHTIVRLVHKATPQVELRPQAGLEAFQWQAIVLLLQAKRNAYEAALSNLDNLLLSDAFIPRDRAFAGAWSGIAHAVLSGDQERLASAIITRNEICTQYIAKQLKRWLRSANTELFALDFFDHATTALLLAANRSIPYFSLAQLENSYADIHWLLSAMRSKPR</sequence>
<keyword evidence="2" id="KW-1185">Reference proteome</keyword>
<protein>
    <submittedName>
        <fullName evidence="1">Uncharacterized protein</fullName>
    </submittedName>
</protein>